<organism evidence="4 5">
    <name type="scientific">Halostagnicola kamekurae</name>
    <dbReference type="NCBI Taxonomy" id="619731"/>
    <lineage>
        <taxon>Archaea</taxon>
        <taxon>Methanobacteriati</taxon>
        <taxon>Methanobacteriota</taxon>
        <taxon>Stenosarchaea group</taxon>
        <taxon>Halobacteria</taxon>
        <taxon>Halobacteriales</taxon>
        <taxon>Natrialbaceae</taxon>
        <taxon>Halostagnicola</taxon>
    </lineage>
</organism>
<proteinExistence type="predicted"/>
<reference evidence="5" key="1">
    <citation type="submission" date="2016-10" db="EMBL/GenBank/DDBJ databases">
        <authorList>
            <person name="Varghese N."/>
            <person name="Submissions S."/>
        </authorList>
    </citation>
    <scope>NUCLEOTIDE SEQUENCE [LARGE SCALE GENOMIC DNA]</scope>
    <source>
        <strain evidence="5">DSM 22427</strain>
    </source>
</reference>
<dbReference type="Proteomes" id="UP000199199">
    <property type="component" value="Unassembled WGS sequence"/>
</dbReference>
<gene>
    <name evidence="4" type="ORF">SAMN04488556_3890</name>
</gene>
<sequence length="141" mass="15305">MPVRKLGPEDVATTDRETELEEITETLAAEGIGAVVVTEDDAPVGIITDRDAALAIHEHDDIASVSVEEVMTEEPATIHEDEESIEVSRAIEEHNVRRFPVVDDDGTLTGIVTLDDLVATIGEQLENVSETIEVQSPEYSP</sequence>
<evidence type="ECO:0000256" key="1">
    <source>
        <dbReference type="ARBA" id="ARBA00023122"/>
    </source>
</evidence>
<dbReference type="InterPro" id="IPR051257">
    <property type="entry name" value="Diverse_CBS-Domain"/>
</dbReference>
<evidence type="ECO:0000313" key="5">
    <source>
        <dbReference type="Proteomes" id="UP000199199"/>
    </source>
</evidence>
<dbReference type="PANTHER" id="PTHR43080">
    <property type="entry name" value="CBS DOMAIN-CONTAINING PROTEIN CBSX3, MITOCHONDRIAL"/>
    <property type="match status" value="1"/>
</dbReference>
<evidence type="ECO:0000256" key="2">
    <source>
        <dbReference type="PROSITE-ProRule" id="PRU00703"/>
    </source>
</evidence>
<dbReference type="EMBL" id="FOZS01000004">
    <property type="protein sequence ID" value="SFT01064.1"/>
    <property type="molecule type" value="Genomic_DNA"/>
</dbReference>
<dbReference type="Pfam" id="PF00571">
    <property type="entry name" value="CBS"/>
    <property type="match status" value="2"/>
</dbReference>
<feature type="domain" description="CBS" evidence="3">
    <location>
        <begin position="71"/>
        <end position="127"/>
    </location>
</feature>
<dbReference type="RefSeq" id="WP_092907100.1">
    <property type="nucleotide sequence ID" value="NZ_FOZS01000004.1"/>
</dbReference>
<feature type="domain" description="CBS" evidence="3">
    <location>
        <begin position="6"/>
        <end position="62"/>
    </location>
</feature>
<evidence type="ECO:0000313" key="4">
    <source>
        <dbReference type="EMBL" id="SFT01064.1"/>
    </source>
</evidence>
<accession>A0A1I6UI75</accession>
<dbReference type="PROSITE" id="PS51371">
    <property type="entry name" value="CBS"/>
    <property type="match status" value="2"/>
</dbReference>
<protein>
    <submittedName>
        <fullName evidence="4">CBS domain-containing protein</fullName>
    </submittedName>
</protein>
<dbReference type="InterPro" id="IPR046342">
    <property type="entry name" value="CBS_dom_sf"/>
</dbReference>
<dbReference type="SMART" id="SM00116">
    <property type="entry name" value="CBS"/>
    <property type="match status" value="2"/>
</dbReference>
<dbReference type="InterPro" id="IPR000644">
    <property type="entry name" value="CBS_dom"/>
</dbReference>
<dbReference type="OrthoDB" id="43333at2157"/>
<keyword evidence="1 2" id="KW-0129">CBS domain</keyword>
<dbReference type="AlphaFoldDB" id="A0A1I6UI75"/>
<dbReference type="PANTHER" id="PTHR43080:SF2">
    <property type="entry name" value="CBS DOMAIN-CONTAINING PROTEIN"/>
    <property type="match status" value="1"/>
</dbReference>
<evidence type="ECO:0000259" key="3">
    <source>
        <dbReference type="PROSITE" id="PS51371"/>
    </source>
</evidence>
<dbReference type="SUPFAM" id="SSF54631">
    <property type="entry name" value="CBS-domain pair"/>
    <property type="match status" value="1"/>
</dbReference>
<keyword evidence="5" id="KW-1185">Reference proteome</keyword>
<name>A0A1I6UI75_9EURY</name>
<dbReference type="Gene3D" id="3.10.580.10">
    <property type="entry name" value="CBS-domain"/>
    <property type="match status" value="1"/>
</dbReference>